<reference evidence="1 2" key="1">
    <citation type="journal article" date="2020" name="Mol. Biol. Evol.">
        <title>Distinct Expression and Methylation Patterns for Genes with Different Fates following a Single Whole-Genome Duplication in Flowering Plants.</title>
        <authorList>
            <person name="Shi T."/>
            <person name="Rahmani R.S."/>
            <person name="Gugger P.F."/>
            <person name="Wang M."/>
            <person name="Li H."/>
            <person name="Zhang Y."/>
            <person name="Li Z."/>
            <person name="Wang Q."/>
            <person name="Van de Peer Y."/>
            <person name="Marchal K."/>
            <person name="Chen J."/>
        </authorList>
    </citation>
    <scope>NUCLEOTIDE SEQUENCE [LARGE SCALE GENOMIC DNA]</scope>
    <source>
        <tissue evidence="1">Leaf</tissue>
    </source>
</reference>
<dbReference type="AlphaFoldDB" id="A0A822ZII1"/>
<gene>
    <name evidence="1" type="ORF">HUJ06_004154</name>
</gene>
<accession>A0A822ZII1</accession>
<sequence length="187" mass="20881">MREDEGKCAIRVAVPESVVKRVLRSVVIVLLDGDKTRKSPGSSQVKPLNIGNFNTGDVAESLHNIGTLSAINNERTLARNVSMIPRLTLSWSGRMAILRLHVIGISTDLLEDLDHDRCLLNALRGVTNHERNLGNVLNTMAACKDKSSWEKTCVHCDTCCQRHPVQRNEYHHLEHGGYELRHDSAEV</sequence>
<dbReference type="EMBL" id="DUZY01000007">
    <property type="protein sequence ID" value="DAD45924.1"/>
    <property type="molecule type" value="Genomic_DNA"/>
</dbReference>
<proteinExistence type="predicted"/>
<evidence type="ECO:0000313" key="1">
    <source>
        <dbReference type="EMBL" id="DAD45924.1"/>
    </source>
</evidence>
<dbReference type="Proteomes" id="UP000607653">
    <property type="component" value="Unassembled WGS sequence"/>
</dbReference>
<name>A0A822ZII1_NELNU</name>
<evidence type="ECO:0000313" key="2">
    <source>
        <dbReference type="Proteomes" id="UP000607653"/>
    </source>
</evidence>
<keyword evidence="2" id="KW-1185">Reference proteome</keyword>
<organism evidence="1 2">
    <name type="scientific">Nelumbo nucifera</name>
    <name type="common">Sacred lotus</name>
    <dbReference type="NCBI Taxonomy" id="4432"/>
    <lineage>
        <taxon>Eukaryota</taxon>
        <taxon>Viridiplantae</taxon>
        <taxon>Streptophyta</taxon>
        <taxon>Embryophyta</taxon>
        <taxon>Tracheophyta</taxon>
        <taxon>Spermatophyta</taxon>
        <taxon>Magnoliopsida</taxon>
        <taxon>Proteales</taxon>
        <taxon>Nelumbonaceae</taxon>
        <taxon>Nelumbo</taxon>
    </lineage>
</organism>
<protein>
    <submittedName>
        <fullName evidence="1">Uncharacterized protein</fullName>
    </submittedName>
</protein>
<comment type="caution">
    <text evidence="1">The sequence shown here is derived from an EMBL/GenBank/DDBJ whole genome shotgun (WGS) entry which is preliminary data.</text>
</comment>